<keyword evidence="1 2" id="KW-0732">Signal</keyword>
<dbReference type="STRING" id="926562.Oweho_2434"/>
<keyword evidence="5" id="KW-1185">Reference proteome</keyword>
<feature type="chain" id="PRO_5003515598" description="LTD domain-containing protein" evidence="2">
    <location>
        <begin position="22"/>
        <end position="867"/>
    </location>
</feature>
<dbReference type="SUPFAM" id="SSF74853">
    <property type="entry name" value="Lamin A/C globular tail domain"/>
    <property type="match status" value="1"/>
</dbReference>
<proteinExistence type="predicted"/>
<sequence length="867" mass="95239">MRTALIILLLPVFCFSQITVSDDFSDGDFMQNPNWVGDTGKFIVNPNFQLQLNDNAAGSTYLSSVSEVIDNAIWEFYVKMDFNPSSSNYSKICLVADNADISGPFYGYYVRLGGSSDDRISLYRQDGASSLLVAESGDDWLDIAAVEVSVKVTRDSLGFWVLSADTSGATNYVALDSASDATYIRSQYFGVECIYTSTKSDKFYFDDFSISGNAYNDNQPAAIVGLTILDSSSLRLEFSEAMDSSSASDISNYQGSGNLGLPVSAVFNQSNFTKVDLAFSSVFQINKQYYLNVNDVTDLFGNTTHDTLPFIRFQAVENQIVITELMPDPSPVVGVPPNALPEREYLELYNNSSLSIDLKDWVLRLGSADELLPNFILDSGEFVVVTKDIGVAEFPQGIPVLGLDMSSTALTNSGTSVSLMSPKGVFVNSVTYTDDWYNDANKENGGWSIELIDIDNPCGVKENWTASVNPIGGTPGAKNSVAGVNPDTIPPAITRVAILGDSSIGVYFSERVDQLQLTDISNYMISPSIAIQSVEPDSISYSSTVIRFGEKIKEETLYRLWMSSLLFDCTGNTMMNDTAIFAIPSIPKEGEVLINEVLFNPYPEGSDFVELYNYSEKVFDLNKLLLGTWNPVTKSVENVELISNESYLFGPGEYVAISVDVDFLNENYKIENKRALLKSDAVPSMPDAEGSVALVSSDLSTICDYLEYDDKMHLSVLQSEEGVSLERISFAKSSQDEDNWHSAAEGVGFATPGYLNSMAYQSIFKGTVSLDPKVFSPNQDGYRDILNINYSFEQPGNVVTVNVRNSGGTLVKELEENTNVGQEGFFTWDGTDNNSQLLNSGIYIIVLEYFNPNGDRQIFKETCVLSL</sequence>
<evidence type="ECO:0000259" key="3">
    <source>
        <dbReference type="PROSITE" id="PS51841"/>
    </source>
</evidence>
<dbReference type="InterPro" id="IPR032812">
    <property type="entry name" value="SbsA_Ig"/>
</dbReference>
<dbReference type="HOGENOM" id="CLU_008488_0_0_10"/>
<dbReference type="EMBL" id="CP003156">
    <property type="protein sequence ID" value="AEV33404.1"/>
    <property type="molecule type" value="Genomic_DNA"/>
</dbReference>
<name>G8R739_OWEHD</name>
<reference evidence="4 5" key="1">
    <citation type="journal article" date="2012" name="Stand. Genomic Sci.">
        <title>Genome sequence of the orange-pigmented seawater bacterium Owenweeksia hongkongensis type strain (UST20020801(T)).</title>
        <authorList>
            <person name="Riedel T."/>
            <person name="Held B."/>
            <person name="Nolan M."/>
            <person name="Lucas S."/>
            <person name="Lapidus A."/>
            <person name="Tice H."/>
            <person name="Del Rio T.G."/>
            <person name="Cheng J.F."/>
            <person name="Han C."/>
            <person name="Tapia R."/>
            <person name="Goodwin L.A."/>
            <person name="Pitluck S."/>
            <person name="Liolios K."/>
            <person name="Mavromatis K."/>
            <person name="Pagani I."/>
            <person name="Ivanova N."/>
            <person name="Mikhailova N."/>
            <person name="Pati A."/>
            <person name="Chen A."/>
            <person name="Palaniappan K."/>
            <person name="Rohde M."/>
            <person name="Tindall B.J."/>
            <person name="Detter J.C."/>
            <person name="Goker M."/>
            <person name="Woyke T."/>
            <person name="Bristow J."/>
            <person name="Eisen J.A."/>
            <person name="Markowitz V."/>
            <person name="Hugenholtz P."/>
            <person name="Klenk H.P."/>
            <person name="Kyrpides N.C."/>
        </authorList>
    </citation>
    <scope>NUCLEOTIDE SEQUENCE</scope>
    <source>
        <strain evidence="5">DSM 17368 / JCM 12287 / NRRL B-23963</strain>
    </source>
</reference>
<dbReference type="AlphaFoldDB" id="G8R739"/>
<dbReference type="Pfam" id="PF13205">
    <property type="entry name" value="Big_5"/>
    <property type="match status" value="1"/>
</dbReference>
<dbReference type="InterPro" id="IPR001322">
    <property type="entry name" value="Lamin_tail_dom"/>
</dbReference>
<dbReference type="InterPro" id="IPR025965">
    <property type="entry name" value="FlgD/Vpr_Ig-like"/>
</dbReference>
<accession>G8R739</accession>
<dbReference type="KEGG" id="oho:Oweho_2434"/>
<dbReference type="Pfam" id="PF00932">
    <property type="entry name" value="LTD"/>
    <property type="match status" value="1"/>
</dbReference>
<dbReference type="PATRIC" id="fig|926562.3.peg.2449"/>
<dbReference type="Proteomes" id="UP000005631">
    <property type="component" value="Chromosome"/>
</dbReference>
<dbReference type="Gene3D" id="2.60.40.1220">
    <property type="match status" value="2"/>
</dbReference>
<dbReference type="InterPro" id="IPR014755">
    <property type="entry name" value="Cu-Rt/internalin_Ig-like"/>
</dbReference>
<feature type="signal peptide" evidence="2">
    <location>
        <begin position="1"/>
        <end position="21"/>
    </location>
</feature>
<dbReference type="OrthoDB" id="9758406at2"/>
<evidence type="ECO:0000313" key="4">
    <source>
        <dbReference type="EMBL" id="AEV33404.1"/>
    </source>
</evidence>
<protein>
    <recommendedName>
        <fullName evidence="3">LTD domain-containing protein</fullName>
    </recommendedName>
</protein>
<gene>
    <name evidence="4" type="ordered locus">Oweho_2434</name>
</gene>
<dbReference type="RefSeq" id="WP_014202753.1">
    <property type="nucleotide sequence ID" value="NC_016599.1"/>
</dbReference>
<dbReference type="PROSITE" id="PS51841">
    <property type="entry name" value="LTD"/>
    <property type="match status" value="1"/>
</dbReference>
<dbReference type="eggNOG" id="COG4288">
    <property type="taxonomic scope" value="Bacteria"/>
</dbReference>
<feature type="domain" description="LTD" evidence="3">
    <location>
        <begin position="309"/>
        <end position="434"/>
    </location>
</feature>
<evidence type="ECO:0000313" key="5">
    <source>
        <dbReference type="Proteomes" id="UP000005631"/>
    </source>
</evidence>
<evidence type="ECO:0000256" key="2">
    <source>
        <dbReference type="SAM" id="SignalP"/>
    </source>
</evidence>
<dbReference type="Pfam" id="PF13860">
    <property type="entry name" value="FlgD_ig"/>
    <property type="match status" value="1"/>
</dbReference>
<evidence type="ECO:0000256" key="1">
    <source>
        <dbReference type="ARBA" id="ARBA00022729"/>
    </source>
</evidence>
<organism evidence="4 5">
    <name type="scientific">Owenweeksia hongkongensis (strain DSM 17368 / CIP 108786 / JCM 12287 / NRRL B-23963 / UST20020801)</name>
    <dbReference type="NCBI Taxonomy" id="926562"/>
    <lineage>
        <taxon>Bacteria</taxon>
        <taxon>Pseudomonadati</taxon>
        <taxon>Bacteroidota</taxon>
        <taxon>Flavobacteriia</taxon>
        <taxon>Flavobacteriales</taxon>
        <taxon>Owenweeksiaceae</taxon>
        <taxon>Owenweeksia</taxon>
    </lineage>
</organism>
<dbReference type="InterPro" id="IPR036415">
    <property type="entry name" value="Lamin_tail_dom_sf"/>
</dbReference>
<dbReference type="Gene3D" id="2.60.40.4070">
    <property type="match status" value="1"/>
</dbReference>